<evidence type="ECO:0000256" key="2">
    <source>
        <dbReference type="SAM" id="Phobius"/>
    </source>
</evidence>
<keyword evidence="2" id="KW-0472">Membrane</keyword>
<evidence type="ECO:0000313" key="3">
    <source>
        <dbReference type="EMBL" id="TQL62019.1"/>
    </source>
</evidence>
<keyword evidence="2" id="KW-1133">Transmembrane helix</keyword>
<comment type="caution">
    <text evidence="3">The sequence shown here is derived from an EMBL/GenBank/DDBJ whole genome shotgun (WGS) entry which is preliminary data.</text>
</comment>
<sequence length="462" mass="50797">MSISWDTMPRVPAATLASVLETVTILPLNVLRPLDADLVPQIMEFLEEHRILAFVRSGNGFGMPTADLIDLPVDTAAGRCINADAFGWTRPAMRPSELAQGLADRLGRLVVTDELFASMPGGTTVDLAARPEHWYQVWLGRRPTELTRLARKAAEPALGTGVMDSSRWGWRREIGNEGLPALLARVSGADLVEMQVRDLTLLATASRPLALATGVSVPPERRPVYELHRTAASALLLRSDPEPGRDVLVRLSAHPGHHISVPPESLASRILFALLLFNDVPFARTGGELEVRVADEILRVQHGLPLAGLPARLAAICRVIDDFPHEMLAEPPRNEGSAVTHLAPRDEQTGSPVADPRAQCAPRPYRFRYEAPSGLNRLVRQATITAAFLIGTTLLLVWFLWANLESPGCYAGYTCDQSQLALWTMRLLVAFAAYRATVTVGKAWRLWQIWGRSGRSPYPFEF</sequence>
<gene>
    <name evidence="3" type="ORF">FB461_1651</name>
</gene>
<dbReference type="OrthoDB" id="5525274at2"/>
<evidence type="ECO:0000256" key="1">
    <source>
        <dbReference type="SAM" id="MobiDB-lite"/>
    </source>
</evidence>
<dbReference type="EMBL" id="VFOS01000002">
    <property type="protein sequence ID" value="TQL62019.1"/>
    <property type="molecule type" value="Genomic_DNA"/>
</dbReference>
<dbReference type="Proteomes" id="UP000315389">
    <property type="component" value="Unassembled WGS sequence"/>
</dbReference>
<feature type="region of interest" description="Disordered" evidence="1">
    <location>
        <begin position="331"/>
        <end position="356"/>
    </location>
</feature>
<accession>A0A542ZP50</accession>
<evidence type="ECO:0000313" key="4">
    <source>
        <dbReference type="Proteomes" id="UP000315389"/>
    </source>
</evidence>
<organism evidence="3 4">
    <name type="scientific">Rarobacter faecitabidus</name>
    <dbReference type="NCBI Taxonomy" id="13243"/>
    <lineage>
        <taxon>Bacteria</taxon>
        <taxon>Bacillati</taxon>
        <taxon>Actinomycetota</taxon>
        <taxon>Actinomycetes</taxon>
        <taxon>Micrococcales</taxon>
        <taxon>Rarobacteraceae</taxon>
        <taxon>Rarobacter</taxon>
    </lineage>
</organism>
<feature type="transmembrane region" description="Helical" evidence="2">
    <location>
        <begin position="378"/>
        <end position="400"/>
    </location>
</feature>
<protein>
    <submittedName>
        <fullName evidence="3">Uncharacterized protein</fullName>
    </submittedName>
</protein>
<keyword evidence="2" id="KW-0812">Transmembrane</keyword>
<dbReference type="AlphaFoldDB" id="A0A542ZP50"/>
<name>A0A542ZP50_RARFA</name>
<keyword evidence="4" id="KW-1185">Reference proteome</keyword>
<reference evidence="3 4" key="1">
    <citation type="submission" date="2019-06" db="EMBL/GenBank/DDBJ databases">
        <title>Sequencing the genomes of 1000 actinobacteria strains.</title>
        <authorList>
            <person name="Klenk H.-P."/>
        </authorList>
    </citation>
    <scope>NUCLEOTIDE SEQUENCE [LARGE SCALE GENOMIC DNA]</scope>
    <source>
        <strain evidence="3 4">DSM 4813</strain>
    </source>
</reference>
<dbReference type="RefSeq" id="WP_142120936.1">
    <property type="nucleotide sequence ID" value="NZ_BAAASV010000002.1"/>
</dbReference>
<proteinExistence type="predicted"/>